<dbReference type="AlphaFoldDB" id="A0AAJ5EFK8"/>
<keyword evidence="3" id="KW-1185">Reference proteome</keyword>
<evidence type="ECO:0000313" key="3">
    <source>
        <dbReference type="Proteomes" id="UP000296883"/>
    </source>
</evidence>
<evidence type="ECO:0000313" key="2">
    <source>
        <dbReference type="EMBL" id="TFZ42918.1"/>
    </source>
</evidence>
<evidence type="ECO:0000313" key="4">
    <source>
        <dbReference type="Proteomes" id="UP000297725"/>
    </source>
</evidence>
<dbReference type="EMBL" id="CP038867">
    <property type="protein sequence ID" value="QCA29703.1"/>
    <property type="molecule type" value="Genomic_DNA"/>
</dbReference>
<name>A0AAJ5EFK8_9ENTE</name>
<evidence type="ECO:0008006" key="5">
    <source>
        <dbReference type="Google" id="ProtNLM"/>
    </source>
</evidence>
<dbReference type="Proteomes" id="UP000297725">
    <property type="component" value="Unassembled WGS sequence"/>
</dbReference>
<organism evidence="2 4">
    <name type="scientific">Vagococcus xieshaowenii</name>
    <dbReference type="NCBI Taxonomy" id="2562451"/>
    <lineage>
        <taxon>Bacteria</taxon>
        <taxon>Bacillati</taxon>
        <taxon>Bacillota</taxon>
        <taxon>Bacilli</taxon>
        <taxon>Lactobacillales</taxon>
        <taxon>Enterococcaceae</taxon>
        <taxon>Vagococcus</taxon>
    </lineage>
</organism>
<dbReference type="Proteomes" id="UP000296883">
    <property type="component" value="Plasmid punnamed2"/>
</dbReference>
<accession>A0AAJ5EFK8</accession>
<reference evidence="1 3" key="2">
    <citation type="submission" date="2019-04" db="EMBL/GenBank/DDBJ databases">
        <authorList>
            <person name="Ge Y."/>
        </authorList>
    </citation>
    <scope>NUCLEOTIDE SEQUENCE [LARGE SCALE GENOMIC DNA]</scope>
    <source>
        <strain evidence="1">CF-49</strain>
        <strain evidence="3">personal::cf-49</strain>
        <plasmid evidence="1 3">punnamed2</plasmid>
    </source>
</reference>
<dbReference type="InterPro" id="IPR025586">
    <property type="entry name" value="PcfJ"/>
</dbReference>
<dbReference type="Pfam" id="PF14284">
    <property type="entry name" value="PcfJ"/>
    <property type="match status" value="1"/>
</dbReference>
<geneLocation type="plasmid" evidence="1 3">
    <name>punnamed2</name>
</geneLocation>
<sequence>MKSEDRLKHYIENKLTPPKAFFTWCLSHLPVYEWKNKQQVIRSSERPTDIVITKRLTKNSQLNKESKYFAFAIVLSTSKRIEIQSYAFWQVIKNGKEEVTYELSNFELFQKDQHIKLYHHNGSIYGNTVPQSEVKYGYYSAMPSSKYFDVRFYPNNWQERIFKISELKYIEPFRMFFDDIEHVYKYKNEIEFLQKLNAKKIAHDVITRRADMRFVNQKWLRKNKHLLKNCDKNFADFFIELVAKERKGYIVPGIEKYMTYKELRQIPKNVGFVRFQNWLIKQEKTFEYYKDYVKMQKQLEVQLNHPHVILPKDLAKAHDDCVKNINLLNKKMEEERLNKQLAERKGMEKSIGKYKFIVPKQVKDIIREGNELVHCVGGNHYLSKHESGKTTIIFIRKEEDIDTPFYTMEYRDNRIVQVRGQRNAIAPNDVLKATEKWLELVKGKDSHS</sequence>
<dbReference type="EMBL" id="SRHU01000007">
    <property type="protein sequence ID" value="TFZ42918.1"/>
    <property type="molecule type" value="Genomic_DNA"/>
</dbReference>
<protein>
    <recommendedName>
        <fullName evidence="5">PcfJ-like protein</fullName>
    </recommendedName>
</protein>
<gene>
    <name evidence="2" type="ORF">E4031_01405</name>
    <name evidence="1" type="ORF">E4Z98_09970</name>
</gene>
<reference evidence="2 4" key="1">
    <citation type="submission" date="2019-03" db="EMBL/GenBank/DDBJ databases">
        <title>Vagococcus sp. was isolated fron gut of Carduelis flavirostris.</title>
        <authorList>
            <person name="Ge Y."/>
        </authorList>
    </citation>
    <scope>NUCLEOTIDE SEQUENCE [LARGE SCALE GENOMIC DNA]</scope>
    <source>
        <strain evidence="2 4">CF-210</strain>
    </source>
</reference>
<proteinExistence type="predicted"/>
<dbReference type="GeneID" id="39759759"/>
<dbReference type="RefSeq" id="WP_135253544.1">
    <property type="nucleotide sequence ID" value="NZ_CP038867.1"/>
</dbReference>
<evidence type="ECO:0000313" key="1">
    <source>
        <dbReference type="EMBL" id="QCA29703.1"/>
    </source>
</evidence>
<keyword evidence="1" id="KW-0614">Plasmid</keyword>